<sequence length="290" mass="32223">MILIADSGSTKTDWCIAHNGEPVKQMRTKGINPFFQSEEEIQQELAHYLLPELPDGELKAVYFYGAGCTPEKVPVLRRAIADSLPVNGNIKTESDMVAAARSLCGHEPGIACILGTGSNSCFYDGKEIVNNISPLGFILGDEGSGAVLGKLLVGDILKNQFPSTLKDAFFEQFDLTAPEIIDRVYRQPFPNRFLATLSPFLAQHLHEPVVRTLVFNSFIAFFQRNVKQYDYKHLQAHFIGSIAYYYKDVLQEAAEETGVKIGQIIQSPMEGLIRYHNQTSSDNNLESSIT</sequence>
<dbReference type="AlphaFoldDB" id="A0A840D8E3"/>
<dbReference type="SUPFAM" id="SSF53067">
    <property type="entry name" value="Actin-like ATPase domain"/>
    <property type="match status" value="2"/>
</dbReference>
<comment type="caution">
    <text evidence="1">The sequence shown here is derived from an EMBL/GenBank/DDBJ whole genome shotgun (WGS) entry which is preliminary data.</text>
</comment>
<evidence type="ECO:0000313" key="2">
    <source>
        <dbReference type="Proteomes" id="UP000560658"/>
    </source>
</evidence>
<dbReference type="PANTHER" id="PTHR43190">
    <property type="entry name" value="N-ACETYL-D-GLUCOSAMINE KINASE"/>
    <property type="match status" value="1"/>
</dbReference>
<gene>
    <name evidence="1" type="ORF">GGR06_002687</name>
</gene>
<evidence type="ECO:0000313" key="1">
    <source>
        <dbReference type="EMBL" id="MBB4044885.1"/>
    </source>
</evidence>
<dbReference type="InterPro" id="IPR052519">
    <property type="entry name" value="Euk-type_GlcNAc_Kinase"/>
</dbReference>
<organism evidence="1 2">
    <name type="scientific">Bacteroides reticulotermitis</name>
    <dbReference type="NCBI Taxonomy" id="1133319"/>
    <lineage>
        <taxon>Bacteria</taxon>
        <taxon>Pseudomonadati</taxon>
        <taxon>Bacteroidota</taxon>
        <taxon>Bacteroidia</taxon>
        <taxon>Bacteroidales</taxon>
        <taxon>Bacteroidaceae</taxon>
        <taxon>Bacteroides</taxon>
    </lineage>
</organism>
<dbReference type="RefSeq" id="WP_183208913.1">
    <property type="nucleotide sequence ID" value="NZ_JACIER010000011.1"/>
</dbReference>
<dbReference type="CDD" id="cd24079">
    <property type="entry name" value="ASKHA_NBD_PG1100-like"/>
    <property type="match status" value="1"/>
</dbReference>
<dbReference type="Proteomes" id="UP000560658">
    <property type="component" value="Unassembled WGS sequence"/>
</dbReference>
<proteinExistence type="predicted"/>
<dbReference type="EMBL" id="JACIER010000011">
    <property type="protein sequence ID" value="MBB4044885.1"/>
    <property type="molecule type" value="Genomic_DNA"/>
</dbReference>
<dbReference type="GO" id="GO:0016301">
    <property type="term" value="F:kinase activity"/>
    <property type="evidence" value="ECO:0007669"/>
    <property type="project" value="UniProtKB-KW"/>
</dbReference>
<name>A0A840D8E3_9BACE</name>
<dbReference type="Gene3D" id="3.30.420.40">
    <property type="match status" value="2"/>
</dbReference>
<dbReference type="InterPro" id="IPR043129">
    <property type="entry name" value="ATPase_NBD"/>
</dbReference>
<reference evidence="1" key="1">
    <citation type="submission" date="2020-08" db="EMBL/GenBank/DDBJ databases">
        <title>Genomic Encyclopedia of Type Strains, Phase IV (KMG-IV): sequencing the most valuable type-strain genomes for metagenomic binning, comparative biology and taxonomic classification.</title>
        <authorList>
            <person name="Goeker M."/>
        </authorList>
    </citation>
    <scope>NUCLEOTIDE SEQUENCE [LARGE SCALE GENOMIC DNA]</scope>
    <source>
        <strain evidence="1">DSM 105720</strain>
    </source>
</reference>
<keyword evidence="2" id="KW-1185">Reference proteome</keyword>
<accession>A0A840D8E3</accession>
<protein>
    <submittedName>
        <fullName evidence="1">N-acetylglucosamine kinase-like BadF-type ATPase</fullName>
    </submittedName>
</protein>
<dbReference type="Gene3D" id="1.10.720.160">
    <property type="match status" value="1"/>
</dbReference>
<dbReference type="PANTHER" id="PTHR43190:SF3">
    <property type="entry name" value="N-ACETYL-D-GLUCOSAMINE KINASE"/>
    <property type="match status" value="1"/>
</dbReference>